<evidence type="ECO:0000313" key="2">
    <source>
        <dbReference type="Proteomes" id="UP001652564"/>
    </source>
</evidence>
<sequence length="143" mass="15451">MIEQKAENPGALAGATGAKFEAANFKTAYYRHRAERAKSLCIAIGECDAEDASQVCTAFLDSLRTSGPAHPFLNEFREEAAWWADCAHVPELEAVTLAGLRRLGEMALGINARKRIFAALWDSFTDADRLSFARSVGMIGGAA</sequence>
<comment type="caution">
    <text evidence="1">The sequence shown here is derived from an EMBL/GenBank/DDBJ whole genome shotgun (WGS) entry which is preliminary data.</text>
</comment>
<evidence type="ECO:0000313" key="1">
    <source>
        <dbReference type="EMBL" id="MCV2872594.1"/>
    </source>
</evidence>
<proteinExistence type="predicted"/>
<protein>
    <submittedName>
        <fullName evidence="1">Uncharacterized protein</fullName>
    </submittedName>
</protein>
<dbReference type="RefSeq" id="WP_263739774.1">
    <property type="nucleotide sequence ID" value="NZ_JAOWKZ010000002.1"/>
</dbReference>
<dbReference type="Proteomes" id="UP001652564">
    <property type="component" value="Unassembled WGS sequence"/>
</dbReference>
<keyword evidence="2" id="KW-1185">Reference proteome</keyword>
<dbReference type="EMBL" id="JAOWKZ010000002">
    <property type="protein sequence ID" value="MCV2872594.1"/>
    <property type="molecule type" value="Genomic_DNA"/>
</dbReference>
<accession>A0ABT2ZN83</accession>
<gene>
    <name evidence="1" type="ORF">OEZ71_09810</name>
</gene>
<name>A0ABT2ZN83_9RHOB</name>
<organism evidence="1 2">
    <name type="scientific">Albidovulum litorale</name>
    <dbReference type="NCBI Taxonomy" id="2984134"/>
    <lineage>
        <taxon>Bacteria</taxon>
        <taxon>Pseudomonadati</taxon>
        <taxon>Pseudomonadota</taxon>
        <taxon>Alphaproteobacteria</taxon>
        <taxon>Rhodobacterales</taxon>
        <taxon>Paracoccaceae</taxon>
        <taxon>Albidovulum</taxon>
    </lineage>
</organism>
<reference evidence="1 2" key="1">
    <citation type="submission" date="2022-10" db="EMBL/GenBank/DDBJ databases">
        <title>Defluviimonas sp. nov., isolated from ocean surface sediments.</title>
        <authorList>
            <person name="He W."/>
            <person name="Wang L."/>
            <person name="Zhang D.-F."/>
        </authorList>
    </citation>
    <scope>NUCLEOTIDE SEQUENCE [LARGE SCALE GENOMIC DNA]</scope>
    <source>
        <strain evidence="1 2">WL0050</strain>
    </source>
</reference>